<comment type="subcellular location">
    <subcellularLocation>
        <location evidence="1">Mitochondrion</location>
    </subcellularLocation>
</comment>
<keyword evidence="3" id="KW-0444">Lipid biosynthesis</keyword>
<dbReference type="InParanoid" id="E3JX94"/>
<dbReference type="VEuPathDB" id="FungiDB:PGTG_02130"/>
<dbReference type="SUPFAM" id="SSF51735">
    <property type="entry name" value="NAD(P)-binding Rossmann-fold domains"/>
    <property type="match status" value="1"/>
</dbReference>
<evidence type="ECO:0000313" key="15">
    <source>
        <dbReference type="Proteomes" id="UP000008783"/>
    </source>
</evidence>
<dbReference type="KEGG" id="pgr:PGTG_02130"/>
<evidence type="ECO:0000259" key="13">
    <source>
        <dbReference type="SMART" id="SM00829"/>
    </source>
</evidence>
<dbReference type="GO" id="GO:0141148">
    <property type="term" value="F:enoyl-[acyl-carrier-protein] reductase (NADPH) activity"/>
    <property type="evidence" value="ECO:0007669"/>
    <property type="project" value="UniProtKB-EC"/>
</dbReference>
<keyword evidence="8" id="KW-0443">Lipid metabolism</keyword>
<dbReference type="InterPro" id="IPR020843">
    <property type="entry name" value="ER"/>
</dbReference>
<dbReference type="GO" id="GO:0005739">
    <property type="term" value="C:mitochondrion"/>
    <property type="evidence" value="ECO:0000318"/>
    <property type="project" value="GO_Central"/>
</dbReference>
<dbReference type="STRING" id="418459.E3JX94"/>
<keyword evidence="9" id="KW-0496">Mitochondrion</keyword>
<keyword evidence="4" id="KW-0276">Fatty acid metabolism</keyword>
<dbReference type="OMA" id="YGYTQSK"/>
<dbReference type="EMBL" id="DS178266">
    <property type="protein sequence ID" value="EFP76669.1"/>
    <property type="molecule type" value="Genomic_DNA"/>
</dbReference>
<dbReference type="SUPFAM" id="SSF50129">
    <property type="entry name" value="GroES-like"/>
    <property type="match status" value="1"/>
</dbReference>
<dbReference type="PANTHER" id="PTHR43981:SF2">
    <property type="entry name" value="ENOYL-[ACYL-CARRIER-PROTEIN] REDUCTASE, MITOCHONDRIAL"/>
    <property type="match status" value="1"/>
</dbReference>
<evidence type="ECO:0000256" key="3">
    <source>
        <dbReference type="ARBA" id="ARBA00022516"/>
    </source>
</evidence>
<dbReference type="FunFam" id="3.40.50.720:FF:000112">
    <property type="entry name" value="Enoyl-[acyl-carrier-protein] reductase 1, mitochondrial"/>
    <property type="match status" value="1"/>
</dbReference>
<comment type="similarity">
    <text evidence="2">Belongs to the zinc-containing alcohol dehydrogenase family. Quinone oxidoreductase subfamily.</text>
</comment>
<keyword evidence="7" id="KW-0560">Oxidoreductase</keyword>
<dbReference type="SMART" id="SM00829">
    <property type="entry name" value="PKS_ER"/>
    <property type="match status" value="1"/>
</dbReference>
<dbReference type="InterPro" id="IPR051034">
    <property type="entry name" value="Mito_Enoyl-ACP_Reductase"/>
</dbReference>
<keyword evidence="10" id="KW-0275">Fatty acid biosynthesis</keyword>
<evidence type="ECO:0000256" key="12">
    <source>
        <dbReference type="ARBA" id="ARBA00048843"/>
    </source>
</evidence>
<dbReference type="Proteomes" id="UP000008783">
    <property type="component" value="Unassembled WGS sequence"/>
</dbReference>
<evidence type="ECO:0000256" key="8">
    <source>
        <dbReference type="ARBA" id="ARBA00023098"/>
    </source>
</evidence>
<organism evidence="14 15">
    <name type="scientific">Puccinia graminis f. sp. tritici (strain CRL 75-36-700-3 / race SCCL)</name>
    <name type="common">Black stem rust fungus</name>
    <dbReference type="NCBI Taxonomy" id="418459"/>
    <lineage>
        <taxon>Eukaryota</taxon>
        <taxon>Fungi</taxon>
        <taxon>Dikarya</taxon>
        <taxon>Basidiomycota</taxon>
        <taxon>Pucciniomycotina</taxon>
        <taxon>Pucciniomycetes</taxon>
        <taxon>Pucciniales</taxon>
        <taxon>Pucciniaceae</taxon>
        <taxon>Puccinia</taxon>
    </lineage>
</organism>
<dbReference type="GO" id="GO:0006631">
    <property type="term" value="P:fatty acid metabolic process"/>
    <property type="evidence" value="ECO:0000318"/>
    <property type="project" value="GO_Central"/>
</dbReference>
<dbReference type="AlphaFoldDB" id="E3JX94"/>
<proteinExistence type="inferred from homology"/>
<keyword evidence="15" id="KW-1185">Reference proteome</keyword>
<evidence type="ECO:0000256" key="10">
    <source>
        <dbReference type="ARBA" id="ARBA00023160"/>
    </source>
</evidence>
<evidence type="ECO:0000256" key="6">
    <source>
        <dbReference type="ARBA" id="ARBA00022946"/>
    </source>
</evidence>
<keyword evidence="5" id="KW-0521">NADP</keyword>
<evidence type="ECO:0000256" key="2">
    <source>
        <dbReference type="ARBA" id="ARBA00010371"/>
    </source>
</evidence>
<evidence type="ECO:0000256" key="9">
    <source>
        <dbReference type="ARBA" id="ARBA00023128"/>
    </source>
</evidence>
<dbReference type="RefSeq" id="XP_003321088.1">
    <property type="nucleotide sequence ID" value="XM_003321040.2"/>
</dbReference>
<reference evidence="15" key="2">
    <citation type="journal article" date="2011" name="Proc. Natl. Acad. Sci. U.S.A.">
        <title>Obligate biotrophy features unraveled by the genomic analysis of rust fungi.</title>
        <authorList>
            <person name="Duplessis S."/>
            <person name="Cuomo C.A."/>
            <person name="Lin Y.-C."/>
            <person name="Aerts A."/>
            <person name="Tisserant E."/>
            <person name="Veneault-Fourrey C."/>
            <person name="Joly D.L."/>
            <person name="Hacquard S."/>
            <person name="Amselem J."/>
            <person name="Cantarel B.L."/>
            <person name="Chiu R."/>
            <person name="Coutinho P.M."/>
            <person name="Feau N."/>
            <person name="Field M."/>
            <person name="Frey P."/>
            <person name="Gelhaye E."/>
            <person name="Goldberg J."/>
            <person name="Grabherr M.G."/>
            <person name="Kodira C.D."/>
            <person name="Kohler A."/>
            <person name="Kuees U."/>
            <person name="Lindquist E.A."/>
            <person name="Lucas S.M."/>
            <person name="Mago R."/>
            <person name="Mauceli E."/>
            <person name="Morin E."/>
            <person name="Murat C."/>
            <person name="Pangilinan J.L."/>
            <person name="Park R."/>
            <person name="Pearson M."/>
            <person name="Quesneville H."/>
            <person name="Rouhier N."/>
            <person name="Sakthikumar S."/>
            <person name="Salamov A.A."/>
            <person name="Schmutz J."/>
            <person name="Selles B."/>
            <person name="Shapiro H."/>
            <person name="Tanguay P."/>
            <person name="Tuskan G.A."/>
            <person name="Henrissat B."/>
            <person name="Van de Peer Y."/>
            <person name="Rouze P."/>
            <person name="Ellis J.G."/>
            <person name="Dodds P.N."/>
            <person name="Schein J.E."/>
            <person name="Zhong S."/>
            <person name="Hamelin R.C."/>
            <person name="Grigoriev I.V."/>
            <person name="Szabo L.J."/>
            <person name="Martin F."/>
        </authorList>
    </citation>
    <scope>NUCLEOTIDE SEQUENCE [LARGE SCALE GENOMIC DNA]</scope>
    <source>
        <strain evidence="15">CRL 75-36-700-3 / race SCCL</strain>
    </source>
</reference>
<accession>E3JX94</accession>
<dbReference type="HOGENOM" id="CLU_026673_17_0_1"/>
<evidence type="ECO:0000313" key="14">
    <source>
        <dbReference type="EMBL" id="EFP76669.1"/>
    </source>
</evidence>
<dbReference type="OrthoDB" id="7482721at2759"/>
<dbReference type="GeneID" id="10528608"/>
<dbReference type="EC" id="1.3.1.104" evidence="11"/>
<dbReference type="InterPro" id="IPR011032">
    <property type="entry name" value="GroES-like_sf"/>
</dbReference>
<evidence type="ECO:0000256" key="1">
    <source>
        <dbReference type="ARBA" id="ARBA00004173"/>
    </source>
</evidence>
<gene>
    <name evidence="14" type="ORF">PGTG_02130</name>
</gene>
<sequence>MGFKQNLIPTTAYNRLTRLPPLGSLASHHTLVKAITYTQNGDPTEVLKLREFTLGPPKANQLGLKFRLSTLNPADINTIQGRYPWKPAIRKDLIEDQEFYVSGNEGLAEVTSLGSELDPKQWKIGDWVIMGKPQLGTWQSHTNLGEQDVIKIPRSERLSETQAATMSVNMSTAYRMINDYLPQPSSSSGTWIIQNGANSSVGQYVLQLCKAWNLGCIGLIRDRPNVEELKAYLTRLGSEDKTTILTYDELADRPKPSQSISLGLNCVSGNAETVGMMRWMSNGSRLITYGGMSMKPLVVPTSLLIFRDLKLEGFMLTNWRMKASKSEYREMLEDLVRLIDRGHLLEHEHATIVDLNSDLAEKTVRETVKQSMSGRAGRKFLFRFI</sequence>
<keyword evidence="6" id="KW-0809">Transit peptide</keyword>
<dbReference type="CDD" id="cd08290">
    <property type="entry name" value="ETR"/>
    <property type="match status" value="1"/>
</dbReference>
<feature type="domain" description="Enoyl reductase (ER)" evidence="13">
    <location>
        <begin position="42"/>
        <end position="381"/>
    </location>
</feature>
<evidence type="ECO:0000256" key="5">
    <source>
        <dbReference type="ARBA" id="ARBA00022857"/>
    </source>
</evidence>
<evidence type="ECO:0000256" key="11">
    <source>
        <dbReference type="ARBA" id="ARBA00038963"/>
    </source>
</evidence>
<evidence type="ECO:0000256" key="4">
    <source>
        <dbReference type="ARBA" id="ARBA00022832"/>
    </source>
</evidence>
<dbReference type="FunCoup" id="E3JX94">
    <property type="interactions" value="288"/>
</dbReference>
<name>E3JX94_PUCGT</name>
<dbReference type="InterPro" id="IPR036291">
    <property type="entry name" value="NAD(P)-bd_dom_sf"/>
</dbReference>
<dbReference type="Gene3D" id="3.90.180.10">
    <property type="entry name" value="Medium-chain alcohol dehydrogenases, catalytic domain"/>
    <property type="match status" value="1"/>
</dbReference>
<evidence type="ECO:0000256" key="7">
    <source>
        <dbReference type="ARBA" id="ARBA00023002"/>
    </source>
</evidence>
<dbReference type="Gene3D" id="3.40.50.720">
    <property type="entry name" value="NAD(P)-binding Rossmann-like Domain"/>
    <property type="match status" value="1"/>
</dbReference>
<dbReference type="GO" id="GO:0006633">
    <property type="term" value="P:fatty acid biosynthetic process"/>
    <property type="evidence" value="ECO:0007669"/>
    <property type="project" value="UniProtKB-KW"/>
</dbReference>
<reference key="1">
    <citation type="submission" date="2007-01" db="EMBL/GenBank/DDBJ databases">
        <title>The Genome Sequence of Puccinia graminis f. sp. tritici Strain CRL 75-36-700-3.</title>
        <authorList>
            <consortium name="The Broad Institute Genome Sequencing Platform"/>
            <person name="Birren B."/>
            <person name="Lander E."/>
            <person name="Galagan J."/>
            <person name="Nusbaum C."/>
            <person name="Devon K."/>
            <person name="Cuomo C."/>
            <person name="Jaffe D."/>
            <person name="Butler J."/>
            <person name="Alvarez P."/>
            <person name="Gnerre S."/>
            <person name="Grabherr M."/>
            <person name="Mauceli E."/>
            <person name="Brockman W."/>
            <person name="Young S."/>
            <person name="LaButti K."/>
            <person name="Sykes S."/>
            <person name="DeCaprio D."/>
            <person name="Crawford M."/>
            <person name="Koehrsen M."/>
            <person name="Engels R."/>
            <person name="Montgomery P."/>
            <person name="Pearson M."/>
            <person name="Howarth C."/>
            <person name="Larson L."/>
            <person name="White J."/>
            <person name="Zeng Q."/>
            <person name="Kodira C."/>
            <person name="Yandava C."/>
            <person name="Alvarado L."/>
            <person name="O'Leary S."/>
            <person name="Szabo L."/>
            <person name="Dean R."/>
            <person name="Schein J."/>
        </authorList>
    </citation>
    <scope>NUCLEOTIDE SEQUENCE</scope>
    <source>
        <strain>CRL 75-36-700-3</strain>
    </source>
</reference>
<comment type="catalytic activity">
    <reaction evidence="12">
        <text>a 2,3-saturated acyl-[ACP] + NADP(+) = a (2E)-enoyl-[ACP] + NADPH + H(+)</text>
        <dbReference type="Rhea" id="RHEA:22564"/>
        <dbReference type="Rhea" id="RHEA-COMP:9925"/>
        <dbReference type="Rhea" id="RHEA-COMP:9926"/>
        <dbReference type="ChEBI" id="CHEBI:15378"/>
        <dbReference type="ChEBI" id="CHEBI:57783"/>
        <dbReference type="ChEBI" id="CHEBI:58349"/>
        <dbReference type="ChEBI" id="CHEBI:78784"/>
        <dbReference type="ChEBI" id="CHEBI:78785"/>
        <dbReference type="EC" id="1.3.1.104"/>
    </reaction>
</comment>
<dbReference type="eggNOG" id="KOG0025">
    <property type="taxonomic scope" value="Eukaryota"/>
</dbReference>
<dbReference type="PANTHER" id="PTHR43981">
    <property type="entry name" value="ENOYL-[ACYL-CARRIER-PROTEIN] REDUCTASE, MITOCHONDRIAL"/>
    <property type="match status" value="1"/>
</dbReference>
<protein>
    <recommendedName>
        <fullName evidence="11">enoyl-[acyl-carrier-protein] reductase</fullName>
        <ecNumber evidence="11">1.3.1.104</ecNumber>
    </recommendedName>
</protein>